<keyword evidence="1" id="KW-0479">Metal-binding</keyword>
<dbReference type="Gene3D" id="3.30.40.10">
    <property type="entry name" value="Zinc/RING finger domain, C3HC4 (zinc finger)"/>
    <property type="match status" value="1"/>
</dbReference>
<evidence type="ECO:0000256" key="3">
    <source>
        <dbReference type="ARBA" id="ARBA00022833"/>
    </source>
</evidence>
<evidence type="ECO:0000256" key="4">
    <source>
        <dbReference type="PROSITE-ProRule" id="PRU00175"/>
    </source>
</evidence>
<keyword evidence="2 4" id="KW-0863">Zinc-finger</keyword>
<keyword evidence="3" id="KW-0862">Zinc</keyword>
<dbReference type="PROSITE" id="PS00518">
    <property type="entry name" value="ZF_RING_1"/>
    <property type="match status" value="1"/>
</dbReference>
<evidence type="ECO:0000313" key="8">
    <source>
        <dbReference type="Proteomes" id="UP001374579"/>
    </source>
</evidence>
<dbReference type="Proteomes" id="UP001374579">
    <property type="component" value="Unassembled WGS sequence"/>
</dbReference>
<feature type="domain" description="RING-type" evidence="6">
    <location>
        <begin position="13"/>
        <end position="55"/>
    </location>
</feature>
<reference evidence="7 8" key="1">
    <citation type="submission" date="2024-02" db="EMBL/GenBank/DDBJ databases">
        <title>Chromosome-scale genome assembly of the rough periwinkle Littorina saxatilis.</title>
        <authorList>
            <person name="De Jode A."/>
            <person name="Faria R."/>
            <person name="Formenti G."/>
            <person name="Sims Y."/>
            <person name="Smith T.P."/>
            <person name="Tracey A."/>
            <person name="Wood J.M.D."/>
            <person name="Zagrodzka Z.B."/>
            <person name="Johannesson K."/>
            <person name="Butlin R.K."/>
            <person name="Leder E.H."/>
        </authorList>
    </citation>
    <scope>NUCLEOTIDE SEQUENCE [LARGE SCALE GENOMIC DNA]</scope>
    <source>
        <strain evidence="7">Snail1</strain>
        <tissue evidence="7">Muscle</tissue>
    </source>
</reference>
<dbReference type="GO" id="GO:0005654">
    <property type="term" value="C:nucleoplasm"/>
    <property type="evidence" value="ECO:0007669"/>
    <property type="project" value="TreeGrafter"/>
</dbReference>
<protein>
    <recommendedName>
        <fullName evidence="6">RING-type domain-containing protein</fullName>
    </recommendedName>
</protein>
<evidence type="ECO:0000259" key="6">
    <source>
        <dbReference type="PROSITE" id="PS50089"/>
    </source>
</evidence>
<evidence type="ECO:0000313" key="7">
    <source>
        <dbReference type="EMBL" id="KAK7088298.1"/>
    </source>
</evidence>
<organism evidence="7 8">
    <name type="scientific">Littorina saxatilis</name>
    <dbReference type="NCBI Taxonomy" id="31220"/>
    <lineage>
        <taxon>Eukaryota</taxon>
        <taxon>Metazoa</taxon>
        <taxon>Spiralia</taxon>
        <taxon>Lophotrochozoa</taxon>
        <taxon>Mollusca</taxon>
        <taxon>Gastropoda</taxon>
        <taxon>Caenogastropoda</taxon>
        <taxon>Littorinimorpha</taxon>
        <taxon>Littorinoidea</taxon>
        <taxon>Littorinidae</taxon>
        <taxon>Littorina</taxon>
    </lineage>
</organism>
<dbReference type="Pfam" id="PF13445">
    <property type="entry name" value="zf-RING_UBOX"/>
    <property type="match status" value="1"/>
</dbReference>
<dbReference type="InterPro" id="IPR001841">
    <property type="entry name" value="Znf_RING"/>
</dbReference>
<accession>A0AAN9AJX9</accession>
<dbReference type="InterPro" id="IPR017907">
    <property type="entry name" value="Znf_RING_CS"/>
</dbReference>
<proteinExistence type="predicted"/>
<dbReference type="InterPro" id="IPR013083">
    <property type="entry name" value="Znf_RING/FYVE/PHD"/>
</dbReference>
<dbReference type="PANTHER" id="PTHR25462">
    <property type="entry name" value="BONUS, ISOFORM C-RELATED"/>
    <property type="match status" value="1"/>
</dbReference>
<dbReference type="EMBL" id="JBAMIC010004070">
    <property type="protein sequence ID" value="KAK7088298.1"/>
    <property type="molecule type" value="Genomic_DNA"/>
</dbReference>
<gene>
    <name evidence="7" type="ORF">V1264_022231</name>
</gene>
<dbReference type="AlphaFoldDB" id="A0AAN9AJX9"/>
<evidence type="ECO:0000256" key="5">
    <source>
        <dbReference type="SAM" id="MobiDB-lite"/>
    </source>
</evidence>
<comment type="caution">
    <text evidence="7">The sequence shown here is derived from an EMBL/GenBank/DDBJ whole genome shotgun (WGS) entry which is preliminary data.</text>
</comment>
<dbReference type="InterPro" id="IPR047153">
    <property type="entry name" value="TRIM45/56/19-like"/>
</dbReference>
<sequence>MATGFIKSEADTCAECFEIYRDPKFLPCHHSFCAQCITDVANRHAGGTFPCPTCREPTSLPTGGSDRPAGQLLPQETAREQRGDV</sequence>
<evidence type="ECO:0000256" key="1">
    <source>
        <dbReference type="ARBA" id="ARBA00022723"/>
    </source>
</evidence>
<keyword evidence="8" id="KW-1185">Reference proteome</keyword>
<feature type="region of interest" description="Disordered" evidence="5">
    <location>
        <begin position="59"/>
        <end position="85"/>
    </location>
</feature>
<dbReference type="PROSITE" id="PS50089">
    <property type="entry name" value="ZF_RING_2"/>
    <property type="match status" value="1"/>
</dbReference>
<dbReference type="SUPFAM" id="SSF57850">
    <property type="entry name" value="RING/U-box"/>
    <property type="match status" value="1"/>
</dbReference>
<dbReference type="SMART" id="SM00184">
    <property type="entry name" value="RING"/>
    <property type="match status" value="1"/>
</dbReference>
<evidence type="ECO:0000256" key="2">
    <source>
        <dbReference type="ARBA" id="ARBA00022771"/>
    </source>
</evidence>
<dbReference type="PANTHER" id="PTHR25462:SF296">
    <property type="entry name" value="MEIOTIC P26, ISOFORM F"/>
    <property type="match status" value="1"/>
</dbReference>
<name>A0AAN9AJX9_9CAEN</name>
<dbReference type="InterPro" id="IPR027370">
    <property type="entry name" value="Znf-RING_euk"/>
</dbReference>
<dbReference type="GO" id="GO:0061630">
    <property type="term" value="F:ubiquitin protein ligase activity"/>
    <property type="evidence" value="ECO:0007669"/>
    <property type="project" value="TreeGrafter"/>
</dbReference>
<dbReference type="GO" id="GO:0008270">
    <property type="term" value="F:zinc ion binding"/>
    <property type="evidence" value="ECO:0007669"/>
    <property type="project" value="UniProtKB-KW"/>
</dbReference>